<comment type="function">
    <text evidence="10">Protein O-mannosyltransferase that catalyzes the transfer of a single mannose residue from a polyprenol phospho-mannosyl lipidic donor to the hydroxyl group of selected serine and threonine residues in acceptor proteins.</text>
</comment>
<comment type="caution">
    <text evidence="14">The sequence shown here is derived from an EMBL/GenBank/DDBJ whole genome shotgun (WGS) entry which is preliminary data.</text>
</comment>
<evidence type="ECO:0000313" key="14">
    <source>
        <dbReference type="EMBL" id="GEA82672.1"/>
    </source>
</evidence>
<accession>A0A4Y3KFD2</accession>
<feature type="transmembrane region" description="Helical" evidence="10">
    <location>
        <begin position="305"/>
        <end position="323"/>
    </location>
</feature>
<feature type="transmembrane region" description="Helical" evidence="10">
    <location>
        <begin position="414"/>
        <end position="434"/>
    </location>
</feature>
<dbReference type="UniPathway" id="UPA00378"/>
<feature type="transmembrane region" description="Helical" evidence="10">
    <location>
        <begin position="277"/>
        <end position="299"/>
    </location>
</feature>
<dbReference type="GO" id="GO:0005886">
    <property type="term" value="C:plasma membrane"/>
    <property type="evidence" value="ECO:0007669"/>
    <property type="project" value="UniProtKB-SubCell"/>
</dbReference>
<evidence type="ECO:0000256" key="11">
    <source>
        <dbReference type="SAM" id="MobiDB-lite"/>
    </source>
</evidence>
<keyword evidence="5 10" id="KW-0808">Transferase</keyword>
<dbReference type="InterPro" id="IPR027005">
    <property type="entry name" value="PMT-like"/>
</dbReference>
<dbReference type="EC" id="2.4.1.-" evidence="10"/>
<feature type="compositionally biased region" description="Low complexity" evidence="11">
    <location>
        <begin position="80"/>
        <end position="106"/>
    </location>
</feature>
<keyword evidence="7 10" id="KW-1133">Transmembrane helix</keyword>
<evidence type="ECO:0000256" key="5">
    <source>
        <dbReference type="ARBA" id="ARBA00022679"/>
    </source>
</evidence>
<dbReference type="Pfam" id="PF16192">
    <property type="entry name" value="PMT_4TMC"/>
    <property type="match status" value="1"/>
</dbReference>
<feature type="domain" description="Protein O-mannosyl-transferase C-terminal four TM" evidence="13">
    <location>
        <begin position="460"/>
        <end position="656"/>
    </location>
</feature>
<gene>
    <name evidence="14" type="ORF">CUD01_31160</name>
</gene>
<evidence type="ECO:0000259" key="13">
    <source>
        <dbReference type="Pfam" id="PF16192"/>
    </source>
</evidence>
<evidence type="ECO:0000313" key="15">
    <source>
        <dbReference type="Proteomes" id="UP000315842"/>
    </source>
</evidence>
<feature type="transmembrane region" description="Helical" evidence="10">
    <location>
        <begin position="557"/>
        <end position="573"/>
    </location>
</feature>
<feature type="transmembrane region" description="Helical" evidence="10">
    <location>
        <begin position="532"/>
        <end position="550"/>
    </location>
</feature>
<dbReference type="EMBL" id="BJLP01000079">
    <property type="protein sequence ID" value="GEA82672.1"/>
    <property type="molecule type" value="Genomic_DNA"/>
</dbReference>
<sequence>MPQSPDAVDPTPGAPDDARARAGAARPEDGLAPPGTNGAPHPTPLPGPPAGWSTPYVAPVPLEPEQESPPDEPRTGDGWADPSAGAPSGTAAGTAAGEAAGDPAGTQTAVDAPPWGAGPVVATAAPERRVPDADELRERLLGAATLALDATRRNRVIGWVVALAFTALGAVLRFWNLGSPHELVFDETYYVKDGWSLVERGYEADWGEEPNPRFEQGDASMLGTKAEYFVHPQVGKWLIGLGMRLGGGVESAFSWRLAVAVLGTLSVLMLTRIARRLFASTAWGAVAGGLLAIDGMGIVMSRTSLLDPVLMFFVLAAFGALVLDREQSRRRLAVRQAALLAEGKETEFGPGLGWRWWRFAAAVLLGLAIGTKWSGLYFLAVFGVLTVLWDATARRTAGVRVWAAVAFVRDAVPAAFVMVGTAVVVYLGTWWSWFTHPDAWGRQWAAENPGQGVTFLPEALRSLVEFHRQMWNFHRDLDSPHTYQAHPLGWIVQWRPTSFFWGDESGLTGPDAQAACGADHCARAILAIGNPVVWWAGAAAILVALFWLVWYRDWRAGAVLSGLVAGWAPWFLYSERTIFAFYSIAFTPWVVLTLVYVLTLVVGPPTLPPRARRGAIIGVGVFLAVVVLVSAFFYPIWAGWTVPYDFWHQHMWLRQWV</sequence>
<keyword evidence="4 10" id="KW-0328">Glycosyltransferase</keyword>
<evidence type="ECO:0000256" key="4">
    <source>
        <dbReference type="ARBA" id="ARBA00022676"/>
    </source>
</evidence>
<proteinExistence type="inferred from homology"/>
<keyword evidence="15" id="KW-1185">Reference proteome</keyword>
<reference evidence="14 15" key="1">
    <citation type="submission" date="2019-06" db="EMBL/GenBank/DDBJ databases">
        <title>Whole genome shotgun sequence of Cellulomonas uda NBRC 3747.</title>
        <authorList>
            <person name="Hosoyama A."/>
            <person name="Uohara A."/>
            <person name="Ohji S."/>
            <person name="Ichikawa N."/>
        </authorList>
    </citation>
    <scope>NUCLEOTIDE SEQUENCE [LARGE SCALE GENOMIC DNA]</scope>
    <source>
        <strain evidence="14 15">NBRC 3747</strain>
    </source>
</reference>
<evidence type="ECO:0000259" key="12">
    <source>
        <dbReference type="Pfam" id="PF02366"/>
    </source>
</evidence>
<evidence type="ECO:0000256" key="10">
    <source>
        <dbReference type="RuleBase" id="RU367007"/>
    </source>
</evidence>
<dbReference type="InterPro" id="IPR003342">
    <property type="entry name" value="ArnT-like_N"/>
</dbReference>
<protein>
    <recommendedName>
        <fullName evidence="9 10">Polyprenol-phosphate-mannose--protein mannosyltransferase</fullName>
        <ecNumber evidence="10">2.4.1.-</ecNumber>
    </recommendedName>
</protein>
<comment type="similarity">
    <text evidence="3 10">Belongs to the glycosyltransferase 39 family.</text>
</comment>
<feature type="transmembrane region" description="Helical" evidence="10">
    <location>
        <begin position="156"/>
        <end position="175"/>
    </location>
</feature>
<evidence type="ECO:0000256" key="6">
    <source>
        <dbReference type="ARBA" id="ARBA00022692"/>
    </source>
</evidence>
<dbReference type="InterPro" id="IPR032421">
    <property type="entry name" value="PMT_4TMC"/>
</dbReference>
<evidence type="ECO:0000256" key="3">
    <source>
        <dbReference type="ARBA" id="ARBA00007222"/>
    </source>
</evidence>
<dbReference type="GO" id="GO:0012505">
    <property type="term" value="C:endomembrane system"/>
    <property type="evidence" value="ECO:0007669"/>
    <property type="project" value="UniProtKB-SubCell"/>
</dbReference>
<dbReference type="Pfam" id="PF02366">
    <property type="entry name" value="PMT"/>
    <property type="match status" value="1"/>
</dbReference>
<comment type="subcellular location">
    <subcellularLocation>
        <location evidence="10">Cell membrane</location>
    </subcellularLocation>
    <subcellularLocation>
        <location evidence="1">Endomembrane system</location>
        <topology evidence="1">Multi-pass membrane protein</topology>
    </subcellularLocation>
</comment>
<keyword evidence="10" id="KW-1003">Cell membrane</keyword>
<dbReference type="Proteomes" id="UP000315842">
    <property type="component" value="Unassembled WGS sequence"/>
</dbReference>
<keyword evidence="8 10" id="KW-0472">Membrane</keyword>
<dbReference type="GO" id="GO:0004169">
    <property type="term" value="F:dolichyl-phosphate-mannose-protein mannosyltransferase activity"/>
    <property type="evidence" value="ECO:0007669"/>
    <property type="project" value="UniProtKB-UniRule"/>
</dbReference>
<feature type="transmembrane region" description="Helical" evidence="10">
    <location>
        <begin position="253"/>
        <end position="270"/>
    </location>
</feature>
<feature type="region of interest" description="Disordered" evidence="11">
    <location>
        <begin position="1"/>
        <end position="129"/>
    </location>
</feature>
<dbReference type="PANTHER" id="PTHR10050:SF46">
    <property type="entry name" value="PROTEIN O-MANNOSYL-TRANSFERASE 2"/>
    <property type="match status" value="1"/>
</dbReference>
<organism evidence="14 15">
    <name type="scientific">Cellulomonas uda</name>
    <dbReference type="NCBI Taxonomy" id="1714"/>
    <lineage>
        <taxon>Bacteria</taxon>
        <taxon>Bacillati</taxon>
        <taxon>Actinomycetota</taxon>
        <taxon>Actinomycetes</taxon>
        <taxon>Micrococcales</taxon>
        <taxon>Cellulomonadaceae</taxon>
        <taxon>Cellulomonas</taxon>
    </lineage>
</organism>
<evidence type="ECO:0000256" key="8">
    <source>
        <dbReference type="ARBA" id="ARBA00023136"/>
    </source>
</evidence>
<keyword evidence="6 10" id="KW-0812">Transmembrane</keyword>
<comment type="pathway">
    <text evidence="2 10">Protein modification; protein glycosylation.</text>
</comment>
<dbReference type="PANTHER" id="PTHR10050">
    <property type="entry name" value="DOLICHYL-PHOSPHATE-MANNOSE--PROTEIN MANNOSYLTRANSFERASE"/>
    <property type="match status" value="1"/>
</dbReference>
<dbReference type="RefSeq" id="WP_244937812.1">
    <property type="nucleotide sequence ID" value="NZ_BJLP01000079.1"/>
</dbReference>
<name>A0A4Y3KFD2_CELUD</name>
<feature type="transmembrane region" description="Helical" evidence="10">
    <location>
        <begin position="579"/>
        <end position="603"/>
    </location>
</feature>
<evidence type="ECO:0000256" key="2">
    <source>
        <dbReference type="ARBA" id="ARBA00004922"/>
    </source>
</evidence>
<evidence type="ECO:0000256" key="1">
    <source>
        <dbReference type="ARBA" id="ARBA00004127"/>
    </source>
</evidence>
<evidence type="ECO:0000256" key="7">
    <source>
        <dbReference type="ARBA" id="ARBA00022989"/>
    </source>
</evidence>
<feature type="domain" description="ArnT-like N-terminal" evidence="12">
    <location>
        <begin position="164"/>
        <end position="415"/>
    </location>
</feature>
<feature type="transmembrane region" description="Helical" evidence="10">
    <location>
        <begin position="615"/>
        <end position="637"/>
    </location>
</feature>
<evidence type="ECO:0000256" key="9">
    <source>
        <dbReference type="ARBA" id="ARBA00093617"/>
    </source>
</evidence>
<dbReference type="AlphaFoldDB" id="A0A4Y3KFD2"/>